<keyword evidence="1" id="KW-1133">Transmembrane helix</keyword>
<dbReference type="InterPro" id="IPR005804">
    <property type="entry name" value="FA_desaturase_dom"/>
</dbReference>
<evidence type="ECO:0000259" key="2">
    <source>
        <dbReference type="Pfam" id="PF00487"/>
    </source>
</evidence>
<dbReference type="EMBL" id="CAEZUO010000023">
    <property type="protein sequence ID" value="CAB4602125.1"/>
    <property type="molecule type" value="Genomic_DNA"/>
</dbReference>
<feature type="transmembrane region" description="Helical" evidence="1">
    <location>
        <begin position="51"/>
        <end position="68"/>
    </location>
</feature>
<dbReference type="GO" id="GO:0008610">
    <property type="term" value="P:lipid biosynthetic process"/>
    <property type="evidence" value="ECO:0007669"/>
    <property type="project" value="UniProtKB-ARBA"/>
</dbReference>
<gene>
    <name evidence="3" type="ORF">UFOPK1827_00682</name>
    <name evidence="4" type="ORF">UFOPK2000_00264</name>
</gene>
<dbReference type="GO" id="GO:0016717">
    <property type="term" value="F:oxidoreductase activity, acting on paired donors, with oxidation of a pair of donors resulting in the reduction of molecular oxygen to two molecules of water"/>
    <property type="evidence" value="ECO:0007669"/>
    <property type="project" value="TreeGrafter"/>
</dbReference>
<protein>
    <submittedName>
        <fullName evidence="4">Unannotated protein</fullName>
    </submittedName>
</protein>
<reference evidence="4" key="1">
    <citation type="submission" date="2020-05" db="EMBL/GenBank/DDBJ databases">
        <authorList>
            <person name="Chiriac C."/>
            <person name="Salcher M."/>
            <person name="Ghai R."/>
            <person name="Kavagutti S V."/>
        </authorList>
    </citation>
    <scope>NUCLEOTIDE SEQUENCE</scope>
</reference>
<dbReference type="Pfam" id="PF00487">
    <property type="entry name" value="FA_desaturase"/>
    <property type="match status" value="1"/>
</dbReference>
<dbReference type="GO" id="GO:0016020">
    <property type="term" value="C:membrane"/>
    <property type="evidence" value="ECO:0007669"/>
    <property type="project" value="TreeGrafter"/>
</dbReference>
<evidence type="ECO:0000313" key="3">
    <source>
        <dbReference type="EMBL" id="CAB4602125.1"/>
    </source>
</evidence>
<accession>A0A6J6IHD0</accession>
<evidence type="ECO:0000313" key="4">
    <source>
        <dbReference type="EMBL" id="CAB4623890.1"/>
    </source>
</evidence>
<feature type="transmembrane region" description="Helical" evidence="1">
    <location>
        <begin position="28"/>
        <end position="45"/>
    </location>
</feature>
<proteinExistence type="predicted"/>
<dbReference type="AlphaFoldDB" id="A0A6J6IHD0"/>
<evidence type="ECO:0000256" key="1">
    <source>
        <dbReference type="SAM" id="Phobius"/>
    </source>
</evidence>
<name>A0A6J6IHD0_9ZZZZ</name>
<feature type="transmembrane region" description="Helical" evidence="1">
    <location>
        <begin position="181"/>
        <end position="204"/>
    </location>
</feature>
<feature type="transmembrane region" description="Helical" evidence="1">
    <location>
        <begin position="141"/>
        <end position="160"/>
    </location>
</feature>
<feature type="transmembrane region" description="Helical" evidence="1">
    <location>
        <begin position="210"/>
        <end position="230"/>
    </location>
</feature>
<dbReference type="PANTHER" id="PTHR19353">
    <property type="entry name" value="FATTY ACID DESATURASE 2"/>
    <property type="match status" value="1"/>
</dbReference>
<keyword evidence="1" id="KW-0472">Membrane</keyword>
<sequence>MTTDERRLVLRDERAQAAPYWGNVEPRIVVTFLLFSAAWVAVIVLGVNGTIPLWLGLILNTVIASTFYMPMHEATHGNIWGRTTSGKWIEDLIGMLCAIPLGFSYKAHRPSHMRHHAHTNDPLKDPDFHTAGPMHTVLKSWYGQVMLATFLPVFAFVPPARKLLPTAMLVMMRAETGSKKLGLIQLRFWFLTNVCLLIAILTGHGWQALMLWYLPSRLQALWLLTVFAWFPHHPATNVGRYVDTRVAVFPASRWLIRGHDHHAVHHLFPRVPHYRLRKLWSDIAEDMVAKGVRSEGRALDATGPIIW</sequence>
<feature type="domain" description="Fatty acid desaturase" evidence="2">
    <location>
        <begin position="51"/>
        <end position="291"/>
    </location>
</feature>
<keyword evidence="1" id="KW-0812">Transmembrane</keyword>
<dbReference type="InterPro" id="IPR012171">
    <property type="entry name" value="Fatty_acid_desaturase"/>
</dbReference>
<dbReference type="EMBL" id="CAEZVK010000014">
    <property type="protein sequence ID" value="CAB4623890.1"/>
    <property type="molecule type" value="Genomic_DNA"/>
</dbReference>
<organism evidence="4">
    <name type="scientific">freshwater metagenome</name>
    <dbReference type="NCBI Taxonomy" id="449393"/>
    <lineage>
        <taxon>unclassified sequences</taxon>
        <taxon>metagenomes</taxon>
        <taxon>ecological metagenomes</taxon>
    </lineage>
</organism>
<dbReference type="PANTHER" id="PTHR19353:SF19">
    <property type="entry name" value="DELTA(5) FATTY ACID DESATURASE C-RELATED"/>
    <property type="match status" value="1"/>
</dbReference>